<dbReference type="CDD" id="cd17546">
    <property type="entry name" value="REC_hyHK_CKI1_RcsC-like"/>
    <property type="match status" value="1"/>
</dbReference>
<feature type="modified residue" description="4-aspartylphosphate" evidence="5">
    <location>
        <position position="740"/>
    </location>
</feature>
<reference evidence="9 10" key="1">
    <citation type="submission" date="2021-07" db="EMBL/GenBank/DDBJ databases">
        <title>Shewanella sp. nov, isolated from SCS.</title>
        <authorList>
            <person name="Cao W.R."/>
        </authorList>
    </citation>
    <scope>NUCLEOTIDE SEQUENCE [LARGE SCALE GENOMIC DNA]</scope>
    <source>
        <strain evidence="9 10">NR704-98</strain>
    </source>
</reference>
<dbReference type="SUPFAM" id="SSF55874">
    <property type="entry name" value="ATPase domain of HSP90 chaperone/DNA topoisomerase II/histidine kinase"/>
    <property type="match status" value="1"/>
</dbReference>
<dbReference type="InterPro" id="IPR011006">
    <property type="entry name" value="CheY-like_superfamily"/>
</dbReference>
<comment type="caution">
    <text evidence="9">The sequence shown here is derived from an EMBL/GenBank/DDBJ whole genome shotgun (WGS) entry which is preliminary data.</text>
</comment>
<evidence type="ECO:0000256" key="6">
    <source>
        <dbReference type="SAM" id="Coils"/>
    </source>
</evidence>
<dbReference type="RefSeq" id="WP_220109055.1">
    <property type="nucleotide sequence ID" value="NZ_JAHZST010000004.1"/>
</dbReference>
<dbReference type="Pfam" id="PF08447">
    <property type="entry name" value="PAS_3"/>
    <property type="match status" value="1"/>
</dbReference>
<evidence type="ECO:0000256" key="3">
    <source>
        <dbReference type="ARBA" id="ARBA00022553"/>
    </source>
</evidence>
<dbReference type="SUPFAM" id="SSF55785">
    <property type="entry name" value="PYP-like sensor domain (PAS domain)"/>
    <property type="match status" value="2"/>
</dbReference>
<sequence length="813" mass="91714">MANQNKKQPTKIVFAESKLHRLSHAISGADIGIWEFTPCTEECYFSPKLKELIGLSIDHPLTLNELRARTSPTYQHHFNIFHSDNLTLGMQCNFDFKIKIAETERWFELRSEVFLNEDNHSTITGSLTDRTQEKEALTALKFAIEARDNALDAGDIGNWQAELNSDNEWIWSWDSRANKMFALQPEDIGNIERWAQQLHPDDKESAINAVQHSLTTGELYDEQYRSVPPHGGVIYVHAKAKIGRDDQNRICRIDGVCVNQTPFFNIQAELQEANDKAEARVKTRTLELQQAKERAEQANQTKSSFLSMMSHELRTPMNAVLGSLDLLSLSKQTPESRELIETATTSAKNLIFILNDILDINKIEAGKMQLEQRDFSITEVIDNVVQIYYPIANGKQIKLDVTEDPTIPKYLEGDAVKVRQIIFNLLGNALKFTSTTTDKLGEVQLNINIVEHNSIIYKVAFSIIDNGIGIEKETQKKLFTPFIQAQRSTTREYGGTGLGLAICGNLAQLMGGEIVLTSCPNEGATFKVELPFWRSKQHTDEPIYQLEGTKIVLLNLDETHNTQELIRQHLESEGALMKVLDSESQLASAREYDSLLVLVGSHQHFAQLKNIQHKLSESSHLIVATCRNEISTLRQILPHTTILPLHPMTRLQLINSIHKSMDNELCLDLDELDLEQLSIEETAQPISDKAGILVVEDNPLNQKLILKQLSTLGYSCDLAHDGLDGIEHWKNADYKLILTDCHMPKLDGYDMTKKIRELEKESGEKAIPIVAVTGAAMTGDADHCLSTGMNDFVSKPIILKDLKEVVERWYVND</sequence>
<dbReference type="Gene3D" id="1.10.287.130">
    <property type="match status" value="1"/>
</dbReference>
<keyword evidence="10" id="KW-1185">Reference proteome</keyword>
<dbReference type="PROSITE" id="PS50109">
    <property type="entry name" value="HIS_KIN"/>
    <property type="match status" value="1"/>
</dbReference>
<dbReference type="CDD" id="cd16922">
    <property type="entry name" value="HATPase_EvgS-ArcB-TorS-like"/>
    <property type="match status" value="1"/>
</dbReference>
<dbReference type="SUPFAM" id="SSF47384">
    <property type="entry name" value="Homodimeric domain of signal transducing histidine kinase"/>
    <property type="match status" value="1"/>
</dbReference>
<dbReference type="EC" id="2.7.13.3" evidence="2"/>
<keyword evidence="3 5" id="KW-0597">Phosphoprotein</keyword>
<dbReference type="InterPro" id="IPR001789">
    <property type="entry name" value="Sig_transdc_resp-reg_receiver"/>
</dbReference>
<dbReference type="EMBL" id="JAHZST010000004">
    <property type="protein sequence ID" value="MBW8183432.1"/>
    <property type="molecule type" value="Genomic_DNA"/>
</dbReference>
<gene>
    <name evidence="9" type="ORF">K0625_07110</name>
</gene>
<dbReference type="Proteomes" id="UP001195963">
    <property type="component" value="Unassembled WGS sequence"/>
</dbReference>
<evidence type="ECO:0000256" key="4">
    <source>
        <dbReference type="ARBA" id="ARBA00023012"/>
    </source>
</evidence>
<proteinExistence type="predicted"/>
<dbReference type="PROSITE" id="PS50110">
    <property type="entry name" value="RESPONSE_REGULATORY"/>
    <property type="match status" value="1"/>
</dbReference>
<dbReference type="InterPro" id="IPR004358">
    <property type="entry name" value="Sig_transdc_His_kin-like_C"/>
</dbReference>
<dbReference type="Pfam" id="PF02518">
    <property type="entry name" value="HATPase_c"/>
    <property type="match status" value="1"/>
</dbReference>
<dbReference type="InterPro" id="IPR005467">
    <property type="entry name" value="His_kinase_dom"/>
</dbReference>
<feature type="domain" description="Histidine kinase" evidence="7">
    <location>
        <begin position="308"/>
        <end position="534"/>
    </location>
</feature>
<dbReference type="InterPro" id="IPR036890">
    <property type="entry name" value="HATPase_C_sf"/>
</dbReference>
<dbReference type="SMART" id="SM00448">
    <property type="entry name" value="REC"/>
    <property type="match status" value="1"/>
</dbReference>
<dbReference type="Gene3D" id="3.30.565.10">
    <property type="entry name" value="Histidine kinase-like ATPase, C-terminal domain"/>
    <property type="match status" value="1"/>
</dbReference>
<evidence type="ECO:0000313" key="10">
    <source>
        <dbReference type="Proteomes" id="UP001195963"/>
    </source>
</evidence>
<feature type="coiled-coil region" evidence="6">
    <location>
        <begin position="274"/>
        <end position="308"/>
    </location>
</feature>
<evidence type="ECO:0000259" key="7">
    <source>
        <dbReference type="PROSITE" id="PS50109"/>
    </source>
</evidence>
<name>A0ABS7E327_9GAMM</name>
<dbReference type="InterPro" id="IPR036097">
    <property type="entry name" value="HisK_dim/P_sf"/>
</dbReference>
<protein>
    <recommendedName>
        <fullName evidence="2">histidine kinase</fullName>
        <ecNumber evidence="2">2.7.13.3</ecNumber>
    </recommendedName>
</protein>
<dbReference type="InterPro" id="IPR003594">
    <property type="entry name" value="HATPase_dom"/>
</dbReference>
<dbReference type="Pfam" id="PF00072">
    <property type="entry name" value="Response_reg"/>
    <property type="match status" value="1"/>
</dbReference>
<accession>A0ABS7E327</accession>
<dbReference type="SMART" id="SM00388">
    <property type="entry name" value="HisKA"/>
    <property type="match status" value="1"/>
</dbReference>
<dbReference type="Gene3D" id="3.40.50.2300">
    <property type="match status" value="1"/>
</dbReference>
<evidence type="ECO:0000256" key="2">
    <source>
        <dbReference type="ARBA" id="ARBA00012438"/>
    </source>
</evidence>
<keyword evidence="4" id="KW-0902">Two-component regulatory system</keyword>
<dbReference type="Pfam" id="PF00512">
    <property type="entry name" value="HisKA"/>
    <property type="match status" value="1"/>
</dbReference>
<dbReference type="PANTHER" id="PTHR45339:SF1">
    <property type="entry name" value="HYBRID SIGNAL TRANSDUCTION HISTIDINE KINASE J"/>
    <property type="match status" value="1"/>
</dbReference>
<dbReference type="PANTHER" id="PTHR45339">
    <property type="entry name" value="HYBRID SIGNAL TRANSDUCTION HISTIDINE KINASE J"/>
    <property type="match status" value="1"/>
</dbReference>
<dbReference type="PRINTS" id="PR00344">
    <property type="entry name" value="BCTRLSENSOR"/>
</dbReference>
<feature type="domain" description="Response regulatory" evidence="8">
    <location>
        <begin position="691"/>
        <end position="810"/>
    </location>
</feature>
<evidence type="ECO:0000256" key="1">
    <source>
        <dbReference type="ARBA" id="ARBA00000085"/>
    </source>
</evidence>
<evidence type="ECO:0000256" key="5">
    <source>
        <dbReference type="PROSITE-ProRule" id="PRU00169"/>
    </source>
</evidence>
<comment type="catalytic activity">
    <reaction evidence="1">
        <text>ATP + protein L-histidine = ADP + protein N-phospho-L-histidine.</text>
        <dbReference type="EC" id="2.7.13.3"/>
    </reaction>
</comment>
<evidence type="ECO:0000313" key="9">
    <source>
        <dbReference type="EMBL" id="MBW8183432.1"/>
    </source>
</evidence>
<dbReference type="InterPro" id="IPR003661">
    <property type="entry name" value="HisK_dim/P_dom"/>
</dbReference>
<dbReference type="Gene3D" id="3.30.450.20">
    <property type="entry name" value="PAS domain"/>
    <property type="match status" value="2"/>
</dbReference>
<dbReference type="InterPro" id="IPR035965">
    <property type="entry name" value="PAS-like_dom_sf"/>
</dbReference>
<dbReference type="SUPFAM" id="SSF52172">
    <property type="entry name" value="CheY-like"/>
    <property type="match status" value="1"/>
</dbReference>
<evidence type="ECO:0000259" key="8">
    <source>
        <dbReference type="PROSITE" id="PS50110"/>
    </source>
</evidence>
<keyword evidence="6" id="KW-0175">Coiled coil</keyword>
<dbReference type="CDD" id="cd00082">
    <property type="entry name" value="HisKA"/>
    <property type="match status" value="1"/>
</dbReference>
<dbReference type="SMART" id="SM00387">
    <property type="entry name" value="HATPase_c"/>
    <property type="match status" value="1"/>
</dbReference>
<organism evidence="9 10">
    <name type="scientific">Shewanella nanhaiensis</name>
    <dbReference type="NCBI Taxonomy" id="2864872"/>
    <lineage>
        <taxon>Bacteria</taxon>
        <taxon>Pseudomonadati</taxon>
        <taxon>Pseudomonadota</taxon>
        <taxon>Gammaproteobacteria</taxon>
        <taxon>Alteromonadales</taxon>
        <taxon>Shewanellaceae</taxon>
        <taxon>Shewanella</taxon>
    </lineage>
</organism>
<dbReference type="InterPro" id="IPR013655">
    <property type="entry name" value="PAS_fold_3"/>
</dbReference>